<dbReference type="Gene3D" id="3.30.460.10">
    <property type="entry name" value="Beta Polymerase, domain 2"/>
    <property type="match status" value="1"/>
</dbReference>
<reference evidence="2" key="1">
    <citation type="submission" date="2022-08" db="EMBL/GenBank/DDBJ databases">
        <title>Genome sequencing of akame (Lates japonicus).</title>
        <authorList>
            <person name="Hashiguchi Y."/>
            <person name="Takahashi H."/>
        </authorList>
    </citation>
    <scope>NUCLEOTIDE SEQUENCE</scope>
    <source>
        <strain evidence="2">Kochi</strain>
    </source>
</reference>
<sequence length="138" mass="15926">MVFCMLLCRLHEEINDFYEYISPRPEEEKMRLEVVDRIKGVIHDLWPSAEVQVFGSFSTGLYLPTRPGCRFHHKSGFTHETTRAHHPAPKILSNKPHHQRQHNLREENVGLYTKATSADKLCLPPHPTPFPESLSATD</sequence>
<keyword evidence="3" id="KW-1185">Reference proteome</keyword>
<dbReference type="GO" id="GO:0043634">
    <property type="term" value="P:polyadenylation-dependent ncRNA catabolic process"/>
    <property type="evidence" value="ECO:0007669"/>
    <property type="project" value="TreeGrafter"/>
</dbReference>
<dbReference type="InterPro" id="IPR043519">
    <property type="entry name" value="NT_sf"/>
</dbReference>
<dbReference type="GO" id="GO:0005730">
    <property type="term" value="C:nucleolus"/>
    <property type="evidence" value="ECO:0007669"/>
    <property type="project" value="TreeGrafter"/>
</dbReference>
<dbReference type="InterPro" id="IPR045862">
    <property type="entry name" value="Trf4-like"/>
</dbReference>
<name>A0AAD3RLW6_LATJO</name>
<proteinExistence type="predicted"/>
<accession>A0AAD3RLW6</accession>
<evidence type="ECO:0000313" key="3">
    <source>
        <dbReference type="Proteomes" id="UP001279410"/>
    </source>
</evidence>
<dbReference type="PANTHER" id="PTHR23092:SF51">
    <property type="entry name" value="TERMINAL NUCLEOTIDYLTRANSFERASE 4B"/>
    <property type="match status" value="1"/>
</dbReference>
<protein>
    <submittedName>
        <fullName evidence="2">Non-canonical poly(A) RNA polymerase PAPD5</fullName>
    </submittedName>
</protein>
<organism evidence="2 3">
    <name type="scientific">Lates japonicus</name>
    <name type="common">Japanese lates</name>
    <dbReference type="NCBI Taxonomy" id="270547"/>
    <lineage>
        <taxon>Eukaryota</taxon>
        <taxon>Metazoa</taxon>
        <taxon>Chordata</taxon>
        <taxon>Craniata</taxon>
        <taxon>Vertebrata</taxon>
        <taxon>Euteleostomi</taxon>
        <taxon>Actinopterygii</taxon>
        <taxon>Neopterygii</taxon>
        <taxon>Teleostei</taxon>
        <taxon>Neoteleostei</taxon>
        <taxon>Acanthomorphata</taxon>
        <taxon>Carangaria</taxon>
        <taxon>Carangaria incertae sedis</taxon>
        <taxon>Centropomidae</taxon>
        <taxon>Lates</taxon>
    </lineage>
</organism>
<dbReference type="Pfam" id="PF22600">
    <property type="entry name" value="MTPAP-like_central"/>
    <property type="match status" value="1"/>
</dbReference>
<feature type="domain" description="Poly(A) RNA polymerase mitochondrial-like central palm" evidence="1">
    <location>
        <begin position="10"/>
        <end position="64"/>
    </location>
</feature>
<dbReference type="InterPro" id="IPR054708">
    <property type="entry name" value="MTPAP-like_central"/>
</dbReference>
<dbReference type="SUPFAM" id="SSF81301">
    <property type="entry name" value="Nucleotidyltransferase"/>
    <property type="match status" value="1"/>
</dbReference>
<dbReference type="GO" id="GO:0003729">
    <property type="term" value="F:mRNA binding"/>
    <property type="evidence" value="ECO:0007669"/>
    <property type="project" value="TreeGrafter"/>
</dbReference>
<gene>
    <name evidence="2" type="ORF">AKAME5_002412000</name>
</gene>
<dbReference type="AlphaFoldDB" id="A0AAD3RLW6"/>
<comment type="caution">
    <text evidence="2">The sequence shown here is derived from an EMBL/GenBank/DDBJ whole genome shotgun (WGS) entry which is preliminary data.</text>
</comment>
<dbReference type="GO" id="GO:0031499">
    <property type="term" value="C:TRAMP complex"/>
    <property type="evidence" value="ECO:0007669"/>
    <property type="project" value="TreeGrafter"/>
</dbReference>
<dbReference type="PANTHER" id="PTHR23092">
    <property type="entry name" value="POLY(A) RNA POLYMERASE"/>
    <property type="match status" value="1"/>
</dbReference>
<dbReference type="GO" id="GO:0031123">
    <property type="term" value="P:RNA 3'-end processing"/>
    <property type="evidence" value="ECO:0007669"/>
    <property type="project" value="TreeGrafter"/>
</dbReference>
<evidence type="ECO:0000259" key="1">
    <source>
        <dbReference type="Pfam" id="PF22600"/>
    </source>
</evidence>
<evidence type="ECO:0000313" key="2">
    <source>
        <dbReference type="EMBL" id="GLD72795.1"/>
    </source>
</evidence>
<dbReference type="Proteomes" id="UP001279410">
    <property type="component" value="Unassembled WGS sequence"/>
</dbReference>
<dbReference type="GO" id="GO:1990817">
    <property type="term" value="F:poly(A) RNA polymerase activity"/>
    <property type="evidence" value="ECO:0007669"/>
    <property type="project" value="InterPro"/>
</dbReference>
<dbReference type="EMBL" id="BRZM01001229">
    <property type="protein sequence ID" value="GLD72795.1"/>
    <property type="molecule type" value="Genomic_DNA"/>
</dbReference>